<dbReference type="KEGG" id="rhy:RD110_22420"/>
<accession>A0A1P8K108</accession>
<dbReference type="Pfam" id="PF07729">
    <property type="entry name" value="FCD"/>
    <property type="match status" value="1"/>
</dbReference>
<dbReference type="InterPro" id="IPR011711">
    <property type="entry name" value="GntR_C"/>
</dbReference>
<dbReference type="SUPFAM" id="SSF48008">
    <property type="entry name" value="GntR ligand-binding domain-like"/>
    <property type="match status" value="1"/>
</dbReference>
<evidence type="ECO:0000313" key="5">
    <source>
        <dbReference type="EMBL" id="APW39621.1"/>
    </source>
</evidence>
<dbReference type="SMART" id="SM00895">
    <property type="entry name" value="FCD"/>
    <property type="match status" value="1"/>
</dbReference>
<organism evidence="5 6">
    <name type="scientific">Rhodoferax koreensis</name>
    <dbReference type="NCBI Taxonomy" id="1842727"/>
    <lineage>
        <taxon>Bacteria</taxon>
        <taxon>Pseudomonadati</taxon>
        <taxon>Pseudomonadota</taxon>
        <taxon>Betaproteobacteria</taxon>
        <taxon>Burkholderiales</taxon>
        <taxon>Comamonadaceae</taxon>
        <taxon>Rhodoferax</taxon>
    </lineage>
</organism>
<name>A0A1P8K108_9BURK</name>
<evidence type="ECO:0000259" key="4">
    <source>
        <dbReference type="PROSITE" id="PS50949"/>
    </source>
</evidence>
<reference evidence="5 6" key="1">
    <citation type="submission" date="2017-01" db="EMBL/GenBank/DDBJ databases">
        <authorList>
            <person name="Mah S.A."/>
            <person name="Swanson W.J."/>
            <person name="Moy G.W."/>
            <person name="Vacquier V.D."/>
        </authorList>
    </citation>
    <scope>NUCLEOTIDE SEQUENCE [LARGE SCALE GENOMIC DNA]</scope>
    <source>
        <strain evidence="5 6">DCY110</strain>
    </source>
</reference>
<sequence length="239" mass="26052">MLSGSSFRLDTPKSLAIRIAQRLREAITDGQFPLGSMIPEESLATSFGVSRTPVREALGQLQLQGLVVIRPQRGSYVFEPSEDDIAALCEFRCVLEPRAAELSHRNDSEGTVKALRAAIDEMAQARAARDAVRYGRADTALHEAFFTHCGNPYMQGAYATAAAKIAALRIYLSAPTDVLNTAGFEQHSELLALFEAGDFTRFEATMRMHVIGTRDNYTRVLKQRIADAAEAGKSSIGGL</sequence>
<dbReference type="InterPro" id="IPR000524">
    <property type="entry name" value="Tscrpt_reg_HTH_GntR"/>
</dbReference>
<dbReference type="GO" id="GO:0003677">
    <property type="term" value="F:DNA binding"/>
    <property type="evidence" value="ECO:0007669"/>
    <property type="project" value="UniProtKB-KW"/>
</dbReference>
<dbReference type="CDD" id="cd07377">
    <property type="entry name" value="WHTH_GntR"/>
    <property type="match status" value="1"/>
</dbReference>
<keyword evidence="1" id="KW-0805">Transcription regulation</keyword>
<dbReference type="PROSITE" id="PS50949">
    <property type="entry name" value="HTH_GNTR"/>
    <property type="match status" value="1"/>
</dbReference>
<evidence type="ECO:0000256" key="3">
    <source>
        <dbReference type="ARBA" id="ARBA00023163"/>
    </source>
</evidence>
<dbReference type="SUPFAM" id="SSF46785">
    <property type="entry name" value="Winged helix' DNA-binding domain"/>
    <property type="match status" value="1"/>
</dbReference>
<dbReference type="AlphaFoldDB" id="A0A1P8K108"/>
<dbReference type="InterPro" id="IPR036388">
    <property type="entry name" value="WH-like_DNA-bd_sf"/>
</dbReference>
<dbReference type="PANTHER" id="PTHR43537">
    <property type="entry name" value="TRANSCRIPTIONAL REGULATOR, GNTR FAMILY"/>
    <property type="match status" value="1"/>
</dbReference>
<dbReference type="GO" id="GO:0003700">
    <property type="term" value="F:DNA-binding transcription factor activity"/>
    <property type="evidence" value="ECO:0007669"/>
    <property type="project" value="InterPro"/>
</dbReference>
<evidence type="ECO:0000313" key="6">
    <source>
        <dbReference type="Proteomes" id="UP000186609"/>
    </source>
</evidence>
<dbReference type="PRINTS" id="PR00035">
    <property type="entry name" value="HTHGNTR"/>
</dbReference>
<protein>
    <submittedName>
        <fullName evidence="5">GntR family transcriptional regulator</fullName>
    </submittedName>
</protein>
<keyword evidence="2" id="KW-0238">DNA-binding</keyword>
<dbReference type="InterPro" id="IPR036390">
    <property type="entry name" value="WH_DNA-bd_sf"/>
</dbReference>
<dbReference type="Gene3D" id="1.20.120.530">
    <property type="entry name" value="GntR ligand-binding domain-like"/>
    <property type="match status" value="1"/>
</dbReference>
<dbReference type="EMBL" id="CP019236">
    <property type="protein sequence ID" value="APW39621.1"/>
    <property type="molecule type" value="Genomic_DNA"/>
</dbReference>
<gene>
    <name evidence="5" type="ORF">RD110_22420</name>
</gene>
<evidence type="ECO:0000256" key="1">
    <source>
        <dbReference type="ARBA" id="ARBA00023015"/>
    </source>
</evidence>
<proteinExistence type="predicted"/>
<keyword evidence="6" id="KW-1185">Reference proteome</keyword>
<feature type="domain" description="HTH gntR-type" evidence="4">
    <location>
        <begin position="13"/>
        <end position="80"/>
    </location>
</feature>
<dbReference type="OrthoDB" id="9788098at2"/>
<keyword evidence="3" id="KW-0804">Transcription</keyword>
<dbReference type="InterPro" id="IPR008920">
    <property type="entry name" value="TF_FadR/GntR_C"/>
</dbReference>
<dbReference type="PANTHER" id="PTHR43537:SF50">
    <property type="entry name" value="TRANSCRIPTIONAL REGULATORY PROTEIN"/>
    <property type="match status" value="1"/>
</dbReference>
<dbReference type="STRING" id="1842727.RD110_22420"/>
<dbReference type="Gene3D" id="1.10.10.10">
    <property type="entry name" value="Winged helix-like DNA-binding domain superfamily/Winged helix DNA-binding domain"/>
    <property type="match status" value="1"/>
</dbReference>
<dbReference type="Pfam" id="PF00392">
    <property type="entry name" value="GntR"/>
    <property type="match status" value="1"/>
</dbReference>
<dbReference type="SMART" id="SM00345">
    <property type="entry name" value="HTH_GNTR"/>
    <property type="match status" value="1"/>
</dbReference>
<evidence type="ECO:0000256" key="2">
    <source>
        <dbReference type="ARBA" id="ARBA00023125"/>
    </source>
</evidence>
<dbReference type="RefSeq" id="WP_076202118.1">
    <property type="nucleotide sequence ID" value="NZ_CP019236.1"/>
</dbReference>
<dbReference type="Proteomes" id="UP000186609">
    <property type="component" value="Chromosome"/>
</dbReference>